<dbReference type="EMBL" id="KN822982">
    <property type="protein sequence ID" value="KIO29512.1"/>
    <property type="molecule type" value="Genomic_DNA"/>
</dbReference>
<dbReference type="AlphaFoldDB" id="A0A0C3M758"/>
<sequence>MFTREALPGMTGLVLNSPPSSPLHSLCSGTPDNLSRFFFVVQKPIHDVEPNLL</sequence>
<dbReference type="HOGENOM" id="CLU_3070423_0_0_1"/>
<evidence type="ECO:0000313" key="2">
    <source>
        <dbReference type="Proteomes" id="UP000054248"/>
    </source>
</evidence>
<proteinExistence type="predicted"/>
<name>A0A0C3M758_9AGAM</name>
<reference evidence="2" key="2">
    <citation type="submission" date="2015-01" db="EMBL/GenBank/DDBJ databases">
        <title>Evolutionary Origins and Diversification of the Mycorrhizal Mutualists.</title>
        <authorList>
            <consortium name="DOE Joint Genome Institute"/>
            <consortium name="Mycorrhizal Genomics Consortium"/>
            <person name="Kohler A."/>
            <person name="Kuo A."/>
            <person name="Nagy L.G."/>
            <person name="Floudas D."/>
            <person name="Copeland A."/>
            <person name="Barry K.W."/>
            <person name="Cichocki N."/>
            <person name="Veneault-Fourrey C."/>
            <person name="LaButti K."/>
            <person name="Lindquist E.A."/>
            <person name="Lipzen A."/>
            <person name="Lundell T."/>
            <person name="Morin E."/>
            <person name="Murat C."/>
            <person name="Riley R."/>
            <person name="Ohm R."/>
            <person name="Sun H."/>
            <person name="Tunlid A."/>
            <person name="Henrissat B."/>
            <person name="Grigoriev I.V."/>
            <person name="Hibbett D.S."/>
            <person name="Martin F."/>
        </authorList>
    </citation>
    <scope>NUCLEOTIDE SEQUENCE [LARGE SCALE GENOMIC DNA]</scope>
    <source>
        <strain evidence="2">MUT 4182</strain>
    </source>
</reference>
<dbReference type="Proteomes" id="UP000054248">
    <property type="component" value="Unassembled WGS sequence"/>
</dbReference>
<evidence type="ECO:0000313" key="1">
    <source>
        <dbReference type="EMBL" id="KIO29512.1"/>
    </source>
</evidence>
<gene>
    <name evidence="1" type="ORF">M407DRAFT_242596</name>
</gene>
<accession>A0A0C3M758</accession>
<organism evidence="1 2">
    <name type="scientific">Tulasnella calospora MUT 4182</name>
    <dbReference type="NCBI Taxonomy" id="1051891"/>
    <lineage>
        <taxon>Eukaryota</taxon>
        <taxon>Fungi</taxon>
        <taxon>Dikarya</taxon>
        <taxon>Basidiomycota</taxon>
        <taxon>Agaricomycotina</taxon>
        <taxon>Agaricomycetes</taxon>
        <taxon>Cantharellales</taxon>
        <taxon>Tulasnellaceae</taxon>
        <taxon>Tulasnella</taxon>
    </lineage>
</organism>
<protein>
    <submittedName>
        <fullName evidence="1">Uncharacterized protein</fullName>
    </submittedName>
</protein>
<reference evidence="1 2" key="1">
    <citation type="submission" date="2014-04" db="EMBL/GenBank/DDBJ databases">
        <authorList>
            <consortium name="DOE Joint Genome Institute"/>
            <person name="Kuo A."/>
            <person name="Girlanda M."/>
            <person name="Perotto S."/>
            <person name="Kohler A."/>
            <person name="Nagy L.G."/>
            <person name="Floudas D."/>
            <person name="Copeland A."/>
            <person name="Barry K.W."/>
            <person name="Cichocki N."/>
            <person name="Veneault-Fourrey C."/>
            <person name="LaButti K."/>
            <person name="Lindquist E.A."/>
            <person name="Lipzen A."/>
            <person name="Lundell T."/>
            <person name="Morin E."/>
            <person name="Murat C."/>
            <person name="Sun H."/>
            <person name="Tunlid A."/>
            <person name="Henrissat B."/>
            <person name="Grigoriev I.V."/>
            <person name="Hibbett D.S."/>
            <person name="Martin F."/>
            <person name="Nordberg H.P."/>
            <person name="Cantor M.N."/>
            <person name="Hua S.X."/>
        </authorList>
    </citation>
    <scope>NUCLEOTIDE SEQUENCE [LARGE SCALE GENOMIC DNA]</scope>
    <source>
        <strain evidence="1 2">MUT 4182</strain>
    </source>
</reference>
<keyword evidence="2" id="KW-1185">Reference proteome</keyword>